<gene>
    <name evidence="1" type="ORF">LOD99_10033</name>
</gene>
<reference evidence="1 2" key="1">
    <citation type="journal article" date="2023" name="BMC Biol.">
        <title>The compact genome of the sponge Oopsacas minuta (Hexactinellida) is lacking key metazoan core genes.</title>
        <authorList>
            <person name="Santini S."/>
            <person name="Schenkelaars Q."/>
            <person name="Jourda C."/>
            <person name="Duchesne M."/>
            <person name="Belahbib H."/>
            <person name="Rocher C."/>
            <person name="Selva M."/>
            <person name="Riesgo A."/>
            <person name="Vervoort M."/>
            <person name="Leys S.P."/>
            <person name="Kodjabachian L."/>
            <person name="Le Bivic A."/>
            <person name="Borchiellini C."/>
            <person name="Claverie J.M."/>
            <person name="Renard E."/>
        </authorList>
    </citation>
    <scope>NUCLEOTIDE SEQUENCE [LARGE SCALE GENOMIC DNA]</scope>
    <source>
        <strain evidence="1">SPO-2</strain>
    </source>
</reference>
<evidence type="ECO:0000313" key="1">
    <source>
        <dbReference type="EMBL" id="KAI6661309.1"/>
    </source>
</evidence>
<dbReference type="AlphaFoldDB" id="A0AAV7KN06"/>
<evidence type="ECO:0000313" key="2">
    <source>
        <dbReference type="Proteomes" id="UP001165289"/>
    </source>
</evidence>
<protein>
    <submittedName>
        <fullName evidence="1">Uncharacterized protein</fullName>
    </submittedName>
</protein>
<dbReference type="Pfam" id="PF17170">
    <property type="entry name" value="DUF5128"/>
    <property type="match status" value="1"/>
</dbReference>
<accession>A0AAV7KN06</accession>
<name>A0AAV7KN06_9METZ</name>
<comment type="caution">
    <text evidence="1">The sequence shown here is derived from an EMBL/GenBank/DDBJ whole genome shotgun (WGS) entry which is preliminary data.</text>
</comment>
<dbReference type="Gene3D" id="2.120.10.30">
    <property type="entry name" value="TolB, C-terminal domain"/>
    <property type="match status" value="1"/>
</dbReference>
<sequence>MYYTQRYVEEVWYFCMDQQLNIILADRGCSQVKIFSNEGKLITKFGKSGPAPGDFAYLGGIAVDDVFTIVAVDHKDHNKLQAFSYL</sequence>
<proteinExistence type="predicted"/>
<organism evidence="1 2">
    <name type="scientific">Oopsacas minuta</name>
    <dbReference type="NCBI Taxonomy" id="111878"/>
    <lineage>
        <taxon>Eukaryota</taxon>
        <taxon>Metazoa</taxon>
        <taxon>Porifera</taxon>
        <taxon>Hexactinellida</taxon>
        <taxon>Hexasterophora</taxon>
        <taxon>Lyssacinosida</taxon>
        <taxon>Leucopsacidae</taxon>
        <taxon>Oopsacas</taxon>
    </lineage>
</organism>
<dbReference type="Proteomes" id="UP001165289">
    <property type="component" value="Unassembled WGS sequence"/>
</dbReference>
<keyword evidence="2" id="KW-1185">Reference proteome</keyword>
<dbReference type="EMBL" id="JAKMXF010000015">
    <property type="protein sequence ID" value="KAI6661309.1"/>
    <property type="molecule type" value="Genomic_DNA"/>
</dbReference>
<dbReference type="InterPro" id="IPR011042">
    <property type="entry name" value="6-blade_b-propeller_TolB-like"/>
</dbReference>